<evidence type="ECO:0000313" key="1">
    <source>
        <dbReference type="EMBL" id="MBX50210.1"/>
    </source>
</evidence>
<sequence>MQNFIIIIKENSNSLNFGFMEPIPLKVSPPKNPSKDRKRSPYLPKVLKFLLSTGQYEKEEVSQLGLVFWIS</sequence>
<dbReference type="EMBL" id="GGEC01069726">
    <property type="protein sequence ID" value="MBX50210.1"/>
    <property type="molecule type" value="Transcribed_RNA"/>
</dbReference>
<accession>A0A2P2P652</accession>
<dbReference type="AlphaFoldDB" id="A0A2P2P652"/>
<reference evidence="1" key="1">
    <citation type="submission" date="2018-02" db="EMBL/GenBank/DDBJ databases">
        <title>Rhizophora mucronata_Transcriptome.</title>
        <authorList>
            <person name="Meera S.P."/>
            <person name="Sreeshan A."/>
            <person name="Augustine A."/>
        </authorList>
    </citation>
    <scope>NUCLEOTIDE SEQUENCE</scope>
    <source>
        <tissue evidence="1">Leaf</tissue>
    </source>
</reference>
<proteinExistence type="predicted"/>
<name>A0A2P2P652_RHIMU</name>
<protein>
    <submittedName>
        <fullName evidence="1">Uncharacterized protein</fullName>
    </submittedName>
</protein>
<organism evidence="1">
    <name type="scientific">Rhizophora mucronata</name>
    <name type="common">Asiatic mangrove</name>
    <dbReference type="NCBI Taxonomy" id="61149"/>
    <lineage>
        <taxon>Eukaryota</taxon>
        <taxon>Viridiplantae</taxon>
        <taxon>Streptophyta</taxon>
        <taxon>Embryophyta</taxon>
        <taxon>Tracheophyta</taxon>
        <taxon>Spermatophyta</taxon>
        <taxon>Magnoliopsida</taxon>
        <taxon>eudicotyledons</taxon>
        <taxon>Gunneridae</taxon>
        <taxon>Pentapetalae</taxon>
        <taxon>rosids</taxon>
        <taxon>fabids</taxon>
        <taxon>Malpighiales</taxon>
        <taxon>Rhizophoraceae</taxon>
        <taxon>Rhizophora</taxon>
    </lineage>
</organism>